<dbReference type="Proteomes" id="UP000248423">
    <property type="component" value="Unassembled WGS sequence"/>
</dbReference>
<evidence type="ECO:0000313" key="3">
    <source>
        <dbReference type="Proteomes" id="UP000248423"/>
    </source>
</evidence>
<evidence type="ECO:0000256" key="1">
    <source>
        <dbReference type="SAM" id="MobiDB-lite"/>
    </source>
</evidence>
<keyword evidence="3" id="KW-1185">Reference proteome</keyword>
<evidence type="ECO:0000313" key="2">
    <source>
        <dbReference type="EMBL" id="PYI07116.1"/>
    </source>
</evidence>
<protein>
    <submittedName>
        <fullName evidence="2">Uncharacterized protein</fullName>
    </submittedName>
</protein>
<proteinExistence type="predicted"/>
<accession>A0A319EAP2</accession>
<organism evidence="2 3">
    <name type="scientific">Aspergillus sclerotiicarbonarius (strain CBS 121057 / IBT 28362)</name>
    <dbReference type="NCBI Taxonomy" id="1448318"/>
    <lineage>
        <taxon>Eukaryota</taxon>
        <taxon>Fungi</taxon>
        <taxon>Dikarya</taxon>
        <taxon>Ascomycota</taxon>
        <taxon>Pezizomycotina</taxon>
        <taxon>Eurotiomycetes</taxon>
        <taxon>Eurotiomycetidae</taxon>
        <taxon>Eurotiales</taxon>
        <taxon>Aspergillaceae</taxon>
        <taxon>Aspergillus</taxon>
        <taxon>Aspergillus subgen. Circumdati</taxon>
    </lineage>
</organism>
<sequence>MEEAEEKEEGRRKRRQRVRRGFEESRIVSPPDDGAAECTRALGQSNSPRFKLPSGLVRQPIRIRLPSAPPRAPAGQVQAAAGRAFLSTMRHILPAPVDPKCTAHSLRFSGAYFGLLRLCLVYLSVQNLVIVHSPKSRLISKSNPASCNPRLQAPSVTRAYI</sequence>
<dbReference type="VEuPathDB" id="FungiDB:BO78DRAFT_104346"/>
<feature type="region of interest" description="Disordered" evidence="1">
    <location>
        <begin position="1"/>
        <end position="35"/>
    </location>
</feature>
<name>A0A319EAP2_ASPSB</name>
<dbReference type="AlphaFoldDB" id="A0A319EAP2"/>
<gene>
    <name evidence="2" type="ORF">BO78DRAFT_104346</name>
</gene>
<dbReference type="EMBL" id="KZ826344">
    <property type="protein sequence ID" value="PYI07116.1"/>
    <property type="molecule type" value="Genomic_DNA"/>
</dbReference>
<reference evidence="2 3" key="1">
    <citation type="submission" date="2018-02" db="EMBL/GenBank/DDBJ databases">
        <title>The genomes of Aspergillus section Nigri reveals drivers in fungal speciation.</title>
        <authorList>
            <consortium name="DOE Joint Genome Institute"/>
            <person name="Vesth T.C."/>
            <person name="Nybo J."/>
            <person name="Theobald S."/>
            <person name="Brandl J."/>
            <person name="Frisvad J.C."/>
            <person name="Nielsen K.F."/>
            <person name="Lyhne E.K."/>
            <person name="Kogle M.E."/>
            <person name="Kuo A."/>
            <person name="Riley R."/>
            <person name="Clum A."/>
            <person name="Nolan M."/>
            <person name="Lipzen A."/>
            <person name="Salamov A."/>
            <person name="Henrissat B."/>
            <person name="Wiebenga A."/>
            <person name="De vries R.P."/>
            <person name="Grigoriev I.V."/>
            <person name="Mortensen U.H."/>
            <person name="Andersen M.R."/>
            <person name="Baker S.E."/>
        </authorList>
    </citation>
    <scope>NUCLEOTIDE SEQUENCE [LARGE SCALE GENOMIC DNA]</scope>
    <source>
        <strain evidence="2 3">CBS 121057</strain>
    </source>
</reference>